<accession>A0A8D5FXG0</accession>
<organism evidence="10 11">
    <name type="scientific">Desulfomarina profundi</name>
    <dbReference type="NCBI Taxonomy" id="2772557"/>
    <lineage>
        <taxon>Bacteria</taxon>
        <taxon>Pseudomonadati</taxon>
        <taxon>Thermodesulfobacteriota</taxon>
        <taxon>Desulfobulbia</taxon>
        <taxon>Desulfobulbales</taxon>
        <taxon>Desulfobulbaceae</taxon>
        <taxon>Desulfomarina</taxon>
    </lineage>
</organism>
<dbReference type="InterPro" id="IPR003594">
    <property type="entry name" value="HATPase_dom"/>
</dbReference>
<dbReference type="PROSITE" id="PS50109">
    <property type="entry name" value="HIS_KIN"/>
    <property type="match status" value="1"/>
</dbReference>
<dbReference type="GO" id="GO:0005524">
    <property type="term" value="F:ATP binding"/>
    <property type="evidence" value="ECO:0007669"/>
    <property type="project" value="UniProtKB-KW"/>
</dbReference>
<comment type="catalytic activity">
    <reaction evidence="1">
        <text>ATP + protein L-histidine = ADP + protein N-phospho-L-histidine.</text>
        <dbReference type="EC" id="2.7.13.3"/>
    </reaction>
</comment>
<evidence type="ECO:0000256" key="3">
    <source>
        <dbReference type="ARBA" id="ARBA00022553"/>
    </source>
</evidence>
<dbReference type="RefSeq" id="WP_228855453.1">
    <property type="nucleotide sequence ID" value="NZ_AP024086.1"/>
</dbReference>
<keyword evidence="6" id="KW-0418">Kinase</keyword>
<dbReference type="InterPro" id="IPR005467">
    <property type="entry name" value="His_kinase_dom"/>
</dbReference>
<dbReference type="InterPro" id="IPR003661">
    <property type="entry name" value="HisK_dim/P_dom"/>
</dbReference>
<dbReference type="KEGG" id="dbk:DGMP_38690"/>
<dbReference type="SMART" id="SM00388">
    <property type="entry name" value="HisKA"/>
    <property type="match status" value="1"/>
</dbReference>
<dbReference type="EC" id="2.7.13.3" evidence="2"/>
<keyword evidence="8" id="KW-0902">Two-component regulatory system</keyword>
<evidence type="ECO:0000256" key="7">
    <source>
        <dbReference type="ARBA" id="ARBA00022840"/>
    </source>
</evidence>
<evidence type="ECO:0000313" key="10">
    <source>
        <dbReference type="EMBL" id="BCL63176.1"/>
    </source>
</evidence>
<sequence length="304" mass="33772">MRSDDCGGKGRLLRHKLAVKHKDGHDIPVSFSGGIIYDQDQEIATFGLFTDLRALKQIEEDLEQTHNMLMQSEKMAGLGRLAAGVAHEINNPMSGIMLYANLIQEELGDDHHLNEDLQTIIREAERCKVIVADLLEFSHQTNYEMNPVALNDVIHKTITVLQHQPIFHNIEVIMELEENLPAIYGNSIRLNQVVMNIIVNGAQAMEGNGKLHILSRCRANHDINEIRISDSGPGIPDDLLEKIFDPFFTTKATGEGTGLGLSVSYAIVKEHKGSIRVNSSPESGTTFILRFPVVMDTLTGENND</sequence>
<evidence type="ECO:0000256" key="6">
    <source>
        <dbReference type="ARBA" id="ARBA00022777"/>
    </source>
</evidence>
<evidence type="ECO:0000313" key="11">
    <source>
        <dbReference type="Proteomes" id="UP000826725"/>
    </source>
</evidence>
<dbReference type="Proteomes" id="UP000826725">
    <property type="component" value="Chromosome"/>
</dbReference>
<keyword evidence="7" id="KW-0067">ATP-binding</keyword>
<keyword evidence="3" id="KW-0597">Phosphoprotein</keyword>
<feature type="domain" description="Histidine kinase" evidence="9">
    <location>
        <begin position="84"/>
        <end position="295"/>
    </location>
</feature>
<dbReference type="PANTHER" id="PTHR43065">
    <property type="entry name" value="SENSOR HISTIDINE KINASE"/>
    <property type="match status" value="1"/>
</dbReference>
<dbReference type="Pfam" id="PF00512">
    <property type="entry name" value="HisKA"/>
    <property type="match status" value="1"/>
</dbReference>
<evidence type="ECO:0000256" key="8">
    <source>
        <dbReference type="ARBA" id="ARBA00023012"/>
    </source>
</evidence>
<keyword evidence="4" id="KW-0808">Transferase</keyword>
<dbReference type="GO" id="GO:0000155">
    <property type="term" value="F:phosphorelay sensor kinase activity"/>
    <property type="evidence" value="ECO:0007669"/>
    <property type="project" value="InterPro"/>
</dbReference>
<evidence type="ECO:0000256" key="2">
    <source>
        <dbReference type="ARBA" id="ARBA00012438"/>
    </source>
</evidence>
<gene>
    <name evidence="10" type="ORF">DGMP_38690</name>
</gene>
<evidence type="ECO:0000259" key="9">
    <source>
        <dbReference type="PROSITE" id="PS50109"/>
    </source>
</evidence>
<name>A0A8D5FXG0_9BACT</name>
<protein>
    <recommendedName>
        <fullName evidence="2">histidine kinase</fullName>
        <ecNumber evidence="2">2.7.13.3</ecNumber>
    </recommendedName>
</protein>
<dbReference type="AlphaFoldDB" id="A0A8D5FXG0"/>
<dbReference type="SMART" id="SM00387">
    <property type="entry name" value="HATPase_c"/>
    <property type="match status" value="1"/>
</dbReference>
<proteinExistence type="predicted"/>
<dbReference type="EMBL" id="AP024086">
    <property type="protein sequence ID" value="BCL63176.1"/>
    <property type="molecule type" value="Genomic_DNA"/>
</dbReference>
<keyword evidence="5" id="KW-0547">Nucleotide-binding</keyword>
<keyword evidence="11" id="KW-1185">Reference proteome</keyword>
<evidence type="ECO:0000256" key="4">
    <source>
        <dbReference type="ARBA" id="ARBA00022679"/>
    </source>
</evidence>
<reference evidence="10" key="1">
    <citation type="submission" date="2020-09" db="EMBL/GenBank/DDBJ databases">
        <title>Desulfogranum mesoprofundum gen. nov., sp. nov., a novel mesophilic, sulfate-reducing chemolithoautotroph isolated from a deep-sea hydrothermal vent chimney in the Suiyo Seamount.</title>
        <authorList>
            <person name="Hashimoto Y."/>
            <person name="Nakagawa S."/>
        </authorList>
    </citation>
    <scope>NUCLEOTIDE SEQUENCE</scope>
    <source>
        <strain evidence="10">KT2</strain>
    </source>
</reference>
<evidence type="ECO:0000256" key="1">
    <source>
        <dbReference type="ARBA" id="ARBA00000085"/>
    </source>
</evidence>
<dbReference type="Pfam" id="PF02518">
    <property type="entry name" value="HATPase_c"/>
    <property type="match status" value="1"/>
</dbReference>
<evidence type="ECO:0000256" key="5">
    <source>
        <dbReference type="ARBA" id="ARBA00022741"/>
    </source>
</evidence>
<dbReference type="PANTHER" id="PTHR43065:SF10">
    <property type="entry name" value="PEROXIDE STRESS-ACTIVATED HISTIDINE KINASE MAK3"/>
    <property type="match status" value="1"/>
</dbReference>
<dbReference type="CDD" id="cd00082">
    <property type="entry name" value="HisKA"/>
    <property type="match status" value="1"/>
</dbReference>